<dbReference type="Proteomes" id="UP000006844">
    <property type="component" value="Chromosome"/>
</dbReference>
<dbReference type="SUPFAM" id="SSF56935">
    <property type="entry name" value="Porins"/>
    <property type="match status" value="1"/>
</dbReference>
<accession>E8V7Z3</accession>
<evidence type="ECO:0000256" key="2">
    <source>
        <dbReference type="ARBA" id="ARBA00023136"/>
    </source>
</evidence>
<dbReference type="GO" id="GO:0009279">
    <property type="term" value="C:cell outer membrane"/>
    <property type="evidence" value="ECO:0007669"/>
    <property type="project" value="UniProtKB-SubCell"/>
</dbReference>
<dbReference type="Pfam" id="PF13620">
    <property type="entry name" value="CarboxypepD_reg"/>
    <property type="match status" value="1"/>
</dbReference>
<dbReference type="SUPFAM" id="SSF49464">
    <property type="entry name" value="Carboxypeptidase regulatory domain-like"/>
    <property type="match status" value="1"/>
</dbReference>
<dbReference type="KEGG" id="tsa:AciPR4_2114"/>
<name>E8V7Z3_TERSS</name>
<evidence type="ECO:0000313" key="5">
    <source>
        <dbReference type="Proteomes" id="UP000006844"/>
    </source>
</evidence>
<dbReference type="HOGENOM" id="CLU_466856_0_0_0"/>
<dbReference type="Gene3D" id="2.60.40.1120">
    <property type="entry name" value="Carboxypeptidase-like, regulatory domain"/>
    <property type="match status" value="1"/>
</dbReference>
<keyword evidence="3" id="KW-0998">Cell outer membrane</keyword>
<evidence type="ECO:0000256" key="3">
    <source>
        <dbReference type="ARBA" id="ARBA00023237"/>
    </source>
</evidence>
<proteinExistence type="predicted"/>
<protein>
    <recommendedName>
        <fullName evidence="6">TonB-dependent receptor</fullName>
    </recommendedName>
</protein>
<dbReference type="eggNOG" id="COG3485">
    <property type="taxonomic scope" value="Bacteria"/>
</dbReference>
<dbReference type="Gene3D" id="2.40.170.20">
    <property type="entry name" value="TonB-dependent receptor, beta-barrel domain"/>
    <property type="match status" value="1"/>
</dbReference>
<organism evidence="4 5">
    <name type="scientific">Terriglobus saanensis (strain ATCC BAA-1853 / DSM 23119 / SP1PR4)</name>
    <dbReference type="NCBI Taxonomy" id="401053"/>
    <lineage>
        <taxon>Bacteria</taxon>
        <taxon>Pseudomonadati</taxon>
        <taxon>Acidobacteriota</taxon>
        <taxon>Terriglobia</taxon>
        <taxon>Terriglobales</taxon>
        <taxon>Acidobacteriaceae</taxon>
        <taxon>Terriglobus</taxon>
    </lineage>
</organism>
<dbReference type="STRING" id="401053.AciPR4_2114"/>
<reference evidence="4 5" key="1">
    <citation type="journal article" date="2012" name="Stand. Genomic Sci.">
        <title>Complete genome sequence of Terriglobus saanensis type strain SP1PR4(T), an Acidobacteria from tundra soil.</title>
        <authorList>
            <person name="Rawat S.R."/>
            <person name="Mannisto M.K."/>
            <person name="Starovoytov V."/>
            <person name="Goodwin L."/>
            <person name="Nolan M."/>
            <person name="Hauser L."/>
            <person name="Land M."/>
            <person name="Davenport K.W."/>
            <person name="Woyke T."/>
            <person name="Haggblom M.M."/>
        </authorList>
    </citation>
    <scope>NUCLEOTIDE SEQUENCE</scope>
    <source>
        <strain evidence="5">ATCC BAA-1853 / DSM 23119 / SP1PR4</strain>
    </source>
</reference>
<sequence>MLRLVRTRGFVVPLAAVLFGLAAVSPVTGQTWNRAGTSASVSGWVRDATGVPQIGALVQVLAPNARLVGTAVTDMKGRYRLVNLPAGSYLVRATQALYLPAQRDNLKLVSGSRAVVDLTLATLFTPSQWLPAQRREPEESGDDWMWTLRSSASRPILRWVDDGTGAVSSVEYSSSATELSHKTMSENRLALISDDSGFAHGGVHQSLTMERVHPDGVGSILRADLSGARTPYPVAPSADVVVGFERGTVWSGYQRTLLTYHLHPELVGRGSSNGMQAATIRSAQRVELGDTVMIDAGSMLREVNMAGNAVSMLPFVRVSVKPAEHVILTYGYATSGELQSLDDLDRVEVEMPVAVAMNGHLRTQRGEHQTLGLSGRAGRSVMEIAIYRDKIDAAPIAGTGVLTSTEIAAGGVVADPTTQSFRALSGEYESSGYRVLLKEELTKAISLTGQYETGSALIADGSTDASVQGVLGSLRAMKTYAATVSLNGRLLRTGTRFRAAYRWQPESTLTAVDAYHSYGDAAYFGLHLRQPLHINGMLPHGFEAVVDVTNLLAQGYRPFVSSDGRTLYFAQAPKVLQAGLSFTF</sequence>
<dbReference type="OrthoDB" id="102259at2"/>
<evidence type="ECO:0008006" key="6">
    <source>
        <dbReference type="Google" id="ProtNLM"/>
    </source>
</evidence>
<dbReference type="EMBL" id="CP002467">
    <property type="protein sequence ID" value="ADV82917.1"/>
    <property type="molecule type" value="Genomic_DNA"/>
</dbReference>
<dbReference type="AlphaFoldDB" id="E8V7Z3"/>
<evidence type="ECO:0000256" key="1">
    <source>
        <dbReference type="ARBA" id="ARBA00004442"/>
    </source>
</evidence>
<dbReference type="InterPro" id="IPR008969">
    <property type="entry name" value="CarboxyPept-like_regulatory"/>
</dbReference>
<keyword evidence="2" id="KW-0472">Membrane</keyword>
<gene>
    <name evidence="4" type="ordered locus">AciPR4_2114</name>
</gene>
<dbReference type="InterPro" id="IPR036942">
    <property type="entry name" value="Beta-barrel_TonB_sf"/>
</dbReference>
<comment type="subcellular location">
    <subcellularLocation>
        <location evidence="1">Cell outer membrane</location>
    </subcellularLocation>
</comment>
<keyword evidence="5" id="KW-1185">Reference proteome</keyword>
<evidence type="ECO:0000313" key="4">
    <source>
        <dbReference type="EMBL" id="ADV82917.1"/>
    </source>
</evidence>